<evidence type="ECO:0008006" key="6">
    <source>
        <dbReference type="Google" id="ProtNLM"/>
    </source>
</evidence>
<dbReference type="Gene3D" id="2.130.10.10">
    <property type="entry name" value="YVTN repeat-like/Quinoprotein amine dehydrogenase"/>
    <property type="match status" value="1"/>
</dbReference>
<dbReference type="PANTHER" id="PTHR10971">
    <property type="entry name" value="MRNA EXPORT FACTOR AND BUB3"/>
    <property type="match status" value="1"/>
</dbReference>
<dbReference type="OrthoDB" id="10262475at2759"/>
<dbReference type="PROSITE" id="PS50082">
    <property type="entry name" value="WD_REPEATS_2"/>
    <property type="match status" value="2"/>
</dbReference>
<feature type="repeat" description="WD" evidence="3">
    <location>
        <begin position="99"/>
        <end position="133"/>
    </location>
</feature>
<dbReference type="InterPro" id="IPR036322">
    <property type="entry name" value="WD40_repeat_dom_sf"/>
</dbReference>
<dbReference type="AlphaFoldDB" id="A0A267G5N7"/>
<evidence type="ECO:0000256" key="2">
    <source>
        <dbReference type="ARBA" id="ARBA00022737"/>
    </source>
</evidence>
<gene>
    <name evidence="4" type="ORF">BOX15_Mlig005403g3</name>
</gene>
<dbReference type="InterPro" id="IPR001680">
    <property type="entry name" value="WD40_rpt"/>
</dbReference>
<feature type="non-terminal residue" evidence="4">
    <location>
        <position position="1"/>
    </location>
</feature>
<dbReference type="SUPFAM" id="SSF50978">
    <property type="entry name" value="WD40 repeat-like"/>
    <property type="match status" value="1"/>
</dbReference>
<reference evidence="4 5" key="1">
    <citation type="submission" date="2017-06" db="EMBL/GenBank/DDBJ databases">
        <title>A platform for efficient transgenesis in Macrostomum lignano, a flatworm model organism for stem cell research.</title>
        <authorList>
            <person name="Berezikov E."/>
        </authorList>
    </citation>
    <scope>NUCLEOTIDE SEQUENCE [LARGE SCALE GENOMIC DNA]</scope>
    <source>
        <strain evidence="4">DV1</strain>
        <tissue evidence="4">Whole organism</tissue>
    </source>
</reference>
<evidence type="ECO:0000313" key="5">
    <source>
        <dbReference type="Proteomes" id="UP000215902"/>
    </source>
</evidence>
<comment type="caution">
    <text evidence="4">The sequence shown here is derived from an EMBL/GenBank/DDBJ whole genome shotgun (WGS) entry which is preliminary data.</text>
</comment>
<dbReference type="Proteomes" id="UP000215902">
    <property type="component" value="Unassembled WGS sequence"/>
</dbReference>
<accession>A0A267G5N7</accession>
<dbReference type="PRINTS" id="PR00320">
    <property type="entry name" value="GPROTEINBRPT"/>
</dbReference>
<dbReference type="STRING" id="282301.A0A267G5N7"/>
<organism evidence="4 5">
    <name type="scientific">Macrostomum lignano</name>
    <dbReference type="NCBI Taxonomy" id="282301"/>
    <lineage>
        <taxon>Eukaryota</taxon>
        <taxon>Metazoa</taxon>
        <taxon>Spiralia</taxon>
        <taxon>Lophotrochozoa</taxon>
        <taxon>Platyhelminthes</taxon>
        <taxon>Rhabditophora</taxon>
        <taxon>Macrostomorpha</taxon>
        <taxon>Macrostomida</taxon>
        <taxon>Macrostomidae</taxon>
        <taxon>Macrostomum</taxon>
    </lineage>
</organism>
<evidence type="ECO:0000256" key="1">
    <source>
        <dbReference type="ARBA" id="ARBA00022574"/>
    </source>
</evidence>
<dbReference type="PROSITE" id="PS00678">
    <property type="entry name" value="WD_REPEATS_1"/>
    <property type="match status" value="1"/>
</dbReference>
<dbReference type="PROSITE" id="PS50294">
    <property type="entry name" value="WD_REPEATS_REGION"/>
    <property type="match status" value="1"/>
</dbReference>
<keyword evidence="5" id="KW-1185">Reference proteome</keyword>
<name>A0A267G5N7_9PLAT</name>
<feature type="repeat" description="WD" evidence="3">
    <location>
        <begin position="244"/>
        <end position="269"/>
    </location>
</feature>
<dbReference type="EMBL" id="NIVC01000536">
    <property type="protein sequence ID" value="PAA81353.1"/>
    <property type="molecule type" value="Genomic_DNA"/>
</dbReference>
<evidence type="ECO:0000256" key="3">
    <source>
        <dbReference type="PROSITE-ProRule" id="PRU00221"/>
    </source>
</evidence>
<dbReference type="InterPro" id="IPR020472">
    <property type="entry name" value="WD40_PAC1"/>
</dbReference>
<dbReference type="InterPro" id="IPR015943">
    <property type="entry name" value="WD40/YVTN_repeat-like_dom_sf"/>
</dbReference>
<keyword evidence="1 3" id="KW-0853">WD repeat</keyword>
<dbReference type="SMART" id="SM00320">
    <property type="entry name" value="WD40"/>
    <property type="match status" value="5"/>
</dbReference>
<protein>
    <recommendedName>
        <fullName evidence="6">WD_REPEATS_REGION domain-containing protein</fullName>
    </recommendedName>
</protein>
<proteinExistence type="predicted"/>
<evidence type="ECO:0000313" key="4">
    <source>
        <dbReference type="EMBL" id="PAA81353.1"/>
    </source>
</evidence>
<keyword evidence="2" id="KW-0677">Repeat</keyword>
<dbReference type="Pfam" id="PF00400">
    <property type="entry name" value="WD40"/>
    <property type="match status" value="3"/>
</dbReference>
<dbReference type="InterPro" id="IPR019775">
    <property type="entry name" value="WD40_repeat_CS"/>
</dbReference>
<sequence>TAMSSGDGGLQTEVRLKEPPEDGISAVKFQPNSCQHLLVSSWDGSVRLYDVNKNSLRSTYYHQQPVLDCDFSEAARSFSGGLDCVLLGYDWTAGKDIVVGYHDRPIRCVHFSADTNQLVTGSWDSSVKLWDTRAPAFSSMHQQPDKVYTLDTAGHHLVVGTAGRHVLVWDLRQMTQPQQTRESSLKYQTRCLRCFPNKQGYVLSSIEGRVAVEFFDTNPEVQAKKYAFKCHRVKTQDAEEIHPVNAVAFHRQFNTFATGGSDCMVNIWDGFNRKRLMQLHKFPTSISALAFADDGSMLAVAASYMFEQGEESATGQQRVEDSVFIRYTSDQEVRPKHMPQQ</sequence>